<accession>A0A5C6LNB7</accession>
<dbReference type="Proteomes" id="UP000318815">
    <property type="component" value="Unassembled WGS sequence"/>
</dbReference>
<sequence>MNLHSIPDSPFKIQLSFYQLAERLEKQAAGPAGEVASRAKALLEEIAQSPELVEGITSADQIEKNEGLIRRLLADYFPEALTMNEIKAINLPYADLIFNHTERFKNILRAAGPGFSFAIRDFDEHQAYVLSCCIILNEFYGTSLDFGRPFFYDIPTADGVIKHYRILYNADFLDIIPTDKAPTLSQEEIDLLLNNYDDLALWKAKFPTESWILKGFAIMTLYDATVENAVSIFKEKLLGLNTEGFEDKIQSIFRSIYRIPDIKVGFSLYNPEDDHFTADPFGLQQMHSFLVQGHKHSEARELLCTSSYSCVVKQKQYFAVSNVNEFLASDPENRLANFLFKKGIRSFILAPVVKNGQLLGVMEMVSVRPKELNSINANKLEVVMPFLTDTVERLLAEMQNEVQAVIQNNYTSIHESVYWKFRKEAERLIAHHHAGKEYKPHEIVFRDVYPLYGQIDIKGSSEVRNNSVQEDLLLQVKTLSRLLRQLGGFDTIQEQLKEYLIELSFPLRAGTEQYITAYVVSEVHPKLHAFMADPQVEAYFSDNDKAYGRFHLHRRKYEATIAAINDRMTGIIDKQQVAAQRSFPHYFERFKTDGVEHNLYIGGSIAPKQKFDIQRLYTLRLWQLETLCKMEIAHHHLKPELPYPLDVTTLILVYNSTISIRFRMDEKRFDVDGSYNARFEIVKKRIDKAFIKDTTERITQSGKVTIVYSSALEEQEYLGYIKTLQSRSVLDGEIERFDIEDLQGVSGLRAIRVKLMH</sequence>
<protein>
    <submittedName>
        <fullName evidence="1">GAF domain-containing protein</fullName>
    </submittedName>
</protein>
<proteinExistence type="predicted"/>
<evidence type="ECO:0000313" key="1">
    <source>
        <dbReference type="EMBL" id="TWV97420.1"/>
    </source>
</evidence>
<dbReference type="RefSeq" id="WP_146307091.1">
    <property type="nucleotide sequence ID" value="NZ_VOHS01000029.1"/>
</dbReference>
<evidence type="ECO:0000313" key="2">
    <source>
        <dbReference type="Proteomes" id="UP000318815"/>
    </source>
</evidence>
<dbReference type="OrthoDB" id="627374at2"/>
<comment type="caution">
    <text evidence="1">The sequence shown here is derived from an EMBL/GenBank/DDBJ whole genome shotgun (WGS) entry which is preliminary data.</text>
</comment>
<dbReference type="EMBL" id="VOHS01000029">
    <property type="protein sequence ID" value="TWV97420.1"/>
    <property type="molecule type" value="Genomic_DNA"/>
</dbReference>
<name>A0A5C6LNB7_9BACT</name>
<dbReference type="AlphaFoldDB" id="A0A5C6LNB7"/>
<organism evidence="1 2">
    <name type="scientific">Chitinophaga pinensis</name>
    <dbReference type="NCBI Taxonomy" id="79329"/>
    <lineage>
        <taxon>Bacteria</taxon>
        <taxon>Pseudomonadati</taxon>
        <taxon>Bacteroidota</taxon>
        <taxon>Chitinophagia</taxon>
        <taxon>Chitinophagales</taxon>
        <taxon>Chitinophagaceae</taxon>
        <taxon>Chitinophaga</taxon>
    </lineage>
</organism>
<gene>
    <name evidence="1" type="ORF">FEF09_21940</name>
</gene>
<keyword evidence="2" id="KW-1185">Reference proteome</keyword>
<reference evidence="1 2" key="1">
    <citation type="submission" date="2019-08" db="EMBL/GenBank/DDBJ databases">
        <title>Whole genome sequencing of chitin degrading bacteria Chitinophaga pinensis YS16.</title>
        <authorList>
            <person name="Singh R.P."/>
            <person name="Manchanda G."/>
            <person name="Maurya I.K."/>
            <person name="Joshi N.K."/>
            <person name="Srivastava A.K."/>
        </authorList>
    </citation>
    <scope>NUCLEOTIDE SEQUENCE [LARGE SCALE GENOMIC DNA]</scope>
    <source>
        <strain evidence="1 2">YS-16</strain>
    </source>
</reference>
<dbReference type="SUPFAM" id="SSF55781">
    <property type="entry name" value="GAF domain-like"/>
    <property type="match status" value="1"/>
</dbReference>